<dbReference type="PANTHER" id="PTHR33677:SF4">
    <property type="entry name" value="COPPER-SENSING TRANSCRIPTIONAL REPRESSOR CSOR"/>
    <property type="match status" value="1"/>
</dbReference>
<name>A0ABV4BU08_9CLOT</name>
<dbReference type="InterPro" id="IPR038390">
    <property type="entry name" value="Metal_Tscrpt_repr_sf"/>
</dbReference>
<dbReference type="Pfam" id="PF02583">
    <property type="entry name" value="Trns_repr_metal"/>
    <property type="match status" value="1"/>
</dbReference>
<sequence length="90" mass="10096">MNEEKEKAFQALKTSKGQIEGIMKMIEDGRYCIDISNQIVAAQALLKKANLLILKQHLNHCVKDAFLHNSGEEKVDEIMSLLGKLLDKNG</sequence>
<dbReference type="InterPro" id="IPR003735">
    <property type="entry name" value="Metal_Tscrpt_repr"/>
</dbReference>
<evidence type="ECO:0000256" key="1">
    <source>
        <dbReference type="ARBA" id="ARBA00004496"/>
    </source>
</evidence>
<proteinExistence type="predicted"/>
<keyword evidence="4" id="KW-0479">Metal-binding</keyword>
<evidence type="ECO:0000256" key="5">
    <source>
        <dbReference type="ARBA" id="ARBA00039938"/>
    </source>
</evidence>
<keyword evidence="3" id="KW-0963">Cytoplasm</keyword>
<accession>A0ABV4BU08</accession>
<reference evidence="7 8" key="1">
    <citation type="submission" date="2024-08" db="EMBL/GenBank/DDBJ databases">
        <title>Clostridium lapicellarii sp. nov., and Clostridium renhuaiense sp. nov., two species isolated from the mud in a fermentation cellar used for producing sauce-flavour Chinese liquors.</title>
        <authorList>
            <person name="Yang F."/>
            <person name="Wang H."/>
            <person name="Chen L.Q."/>
            <person name="Zhou N."/>
            <person name="Lu J.J."/>
            <person name="Pu X.X."/>
            <person name="Wan B."/>
            <person name="Wang L."/>
            <person name="Liu S.J."/>
        </authorList>
    </citation>
    <scope>NUCLEOTIDE SEQUENCE [LARGE SCALE GENOMIC DNA]</scope>
    <source>
        <strain evidence="7 8">MT-5</strain>
    </source>
</reference>
<keyword evidence="8" id="KW-1185">Reference proteome</keyword>
<evidence type="ECO:0000256" key="2">
    <source>
        <dbReference type="ARBA" id="ARBA00011738"/>
    </source>
</evidence>
<dbReference type="Gene3D" id="1.20.58.1000">
    <property type="entry name" value="Metal-sensitive repressor, helix protomer"/>
    <property type="match status" value="1"/>
</dbReference>
<comment type="subcellular location">
    <subcellularLocation>
        <location evidence="1">Cytoplasm</location>
    </subcellularLocation>
</comment>
<dbReference type="RefSeq" id="WP_369704901.1">
    <property type="nucleotide sequence ID" value="NZ_JBGEWD010000012.1"/>
</dbReference>
<evidence type="ECO:0000256" key="6">
    <source>
        <dbReference type="ARBA" id="ARBA00041544"/>
    </source>
</evidence>
<evidence type="ECO:0000313" key="8">
    <source>
        <dbReference type="Proteomes" id="UP001564657"/>
    </source>
</evidence>
<evidence type="ECO:0000256" key="4">
    <source>
        <dbReference type="ARBA" id="ARBA00022723"/>
    </source>
</evidence>
<organism evidence="7 8">
    <name type="scientific">Clostridium moutaii</name>
    <dbReference type="NCBI Taxonomy" id="3240932"/>
    <lineage>
        <taxon>Bacteria</taxon>
        <taxon>Bacillati</taxon>
        <taxon>Bacillota</taxon>
        <taxon>Clostridia</taxon>
        <taxon>Eubacteriales</taxon>
        <taxon>Clostridiaceae</taxon>
        <taxon>Clostridium</taxon>
    </lineage>
</organism>
<comment type="subunit">
    <text evidence="2">Homodimer.</text>
</comment>
<comment type="caution">
    <text evidence="7">The sequence shown here is derived from an EMBL/GenBank/DDBJ whole genome shotgun (WGS) entry which is preliminary data.</text>
</comment>
<evidence type="ECO:0000313" key="7">
    <source>
        <dbReference type="EMBL" id="MEY8001005.1"/>
    </source>
</evidence>
<gene>
    <name evidence="7" type="ORF">AB8U03_12545</name>
</gene>
<dbReference type="Proteomes" id="UP001564657">
    <property type="component" value="Unassembled WGS sequence"/>
</dbReference>
<protein>
    <recommendedName>
        <fullName evidence="5">Copper-sensing transcriptional repressor CsoR</fullName>
    </recommendedName>
    <alternativeName>
        <fullName evidence="6">Copper-sensitive operon repressor</fullName>
    </alternativeName>
</protein>
<evidence type="ECO:0000256" key="3">
    <source>
        <dbReference type="ARBA" id="ARBA00022490"/>
    </source>
</evidence>
<dbReference type="EMBL" id="JBGEWD010000012">
    <property type="protein sequence ID" value="MEY8001005.1"/>
    <property type="molecule type" value="Genomic_DNA"/>
</dbReference>
<dbReference type="CDD" id="cd10159">
    <property type="entry name" value="CsoR-like_DUF156_2"/>
    <property type="match status" value="1"/>
</dbReference>
<dbReference type="PANTHER" id="PTHR33677">
    <property type="entry name" value="TRANSCRIPTIONAL REPRESSOR FRMR-RELATED"/>
    <property type="match status" value="1"/>
</dbReference>